<dbReference type="PANTHER" id="PTHR48090">
    <property type="entry name" value="UNDECAPRENYL-PHOSPHATE 4-DEOXY-4-FORMAMIDO-L-ARABINOSE TRANSFERASE-RELATED"/>
    <property type="match status" value="1"/>
</dbReference>
<evidence type="ECO:0000256" key="4">
    <source>
        <dbReference type="ARBA" id="ARBA00022679"/>
    </source>
</evidence>
<organism evidence="8 9">
    <name type="scientific">Candidatus Methanobinarius endosymbioticus</name>
    <dbReference type="NCBI Taxonomy" id="2006182"/>
    <lineage>
        <taxon>Archaea</taxon>
        <taxon>Methanobacteriati</taxon>
        <taxon>Methanobacteriota</taxon>
        <taxon>Methanomada group</taxon>
        <taxon>Methanobacteria</taxon>
        <taxon>Methanobacteriales</taxon>
        <taxon>Methanobacteriaceae</taxon>
        <taxon>Candidatus Methanobinarius</taxon>
    </lineage>
</organism>
<dbReference type="SUPFAM" id="SSF53448">
    <property type="entry name" value="Nucleotide-diphospho-sugar transferases"/>
    <property type="match status" value="1"/>
</dbReference>
<evidence type="ECO:0000256" key="3">
    <source>
        <dbReference type="ARBA" id="ARBA00022676"/>
    </source>
</evidence>
<dbReference type="Pfam" id="PF00535">
    <property type="entry name" value="Glycos_transf_2"/>
    <property type="match status" value="1"/>
</dbReference>
<dbReference type="AlphaFoldDB" id="A0A366MB43"/>
<keyword evidence="6" id="KW-0812">Transmembrane</keyword>
<keyword evidence="6" id="KW-0472">Membrane</keyword>
<sequence length="555" mass="61660">MGNKNFSSVSIIIPAYNEEANVAKVIKVAKELTYVEEIIVIDDGSHDKTIEEAKSAGAIVISHTTNQGKGAAIKTGFKHSKGDIIAFIDADIYNLSSDKVEMIVSPILEGKTDITKTKFMRESGRVTELTAKPLLKFFFPEVNFEQPLSGQFAGRRSVLEKIKFEKDYGVDVGIVLDADAHGINIEEVDIGEIKHDMSPLESLNEMANEVTRTIVDRAMEYGRVTMMDSMGNYIRMATLGLSLIILGLFTIFFVKEIPLEIGVIVAIVGIALTIYYLVRLVIKTTIMFKKRPKGNFFRSFIKMHFPVVISAIILLLMLSTFLSAANFSDGKISIEPTSRNLVIFPGSPDQTIYVRGPYNVDSALENQSDIIIMPQDALNTLELNYGDILHIGDEQFIVNKTRLGEENVLRLPQSVRMFLDLQIGDVISDGKIKGIFEGIPVEHVFNVTNESNVTVYEYFTINSRNMNGSTFDVYMDNKHIGSISGAFKINETHDIYVDGSRASSIIINDTSLKIGSSYFSYSGDHIIELKVSNSISTSKKSTSNEFGPFLSFNFN</sequence>
<feature type="transmembrane region" description="Helical" evidence="6">
    <location>
        <begin position="261"/>
        <end position="282"/>
    </location>
</feature>
<evidence type="ECO:0000256" key="5">
    <source>
        <dbReference type="ARBA" id="ARBA00022842"/>
    </source>
</evidence>
<feature type="domain" description="Glycosyltransferase 2-like" evidence="7">
    <location>
        <begin position="10"/>
        <end position="140"/>
    </location>
</feature>
<dbReference type="InterPro" id="IPR029044">
    <property type="entry name" value="Nucleotide-diphossugar_trans"/>
</dbReference>
<keyword evidence="3 8" id="KW-0328">Glycosyltransferase</keyword>
<comment type="caution">
    <text evidence="8">The sequence shown here is derived from an EMBL/GenBank/DDBJ whole genome shotgun (WGS) entry which is preliminary data.</text>
</comment>
<reference evidence="8 9" key="1">
    <citation type="submission" date="2018-06" db="EMBL/GenBank/DDBJ databases">
        <title>Genomic insight into two independent archaeal endosymbiosis events.</title>
        <authorList>
            <person name="Lind A.E."/>
            <person name="Lewis W.H."/>
            <person name="Spang A."/>
            <person name="Guy L."/>
            <person name="Embley M.T."/>
            <person name="Ettema T.J.G."/>
        </authorList>
    </citation>
    <scope>NUCLEOTIDE SEQUENCE [LARGE SCALE GENOMIC DNA]</scope>
    <source>
        <strain evidence="8">NOE</strain>
    </source>
</reference>
<keyword evidence="9" id="KW-1185">Reference proteome</keyword>
<dbReference type="Gene3D" id="3.90.550.10">
    <property type="entry name" value="Spore Coat Polysaccharide Biosynthesis Protein SpsA, Chain A"/>
    <property type="match status" value="1"/>
</dbReference>
<name>A0A366MB43_9EURY</name>
<comment type="cofactor">
    <cofactor evidence="1">
        <name>Mg(2+)</name>
        <dbReference type="ChEBI" id="CHEBI:18420"/>
    </cofactor>
</comment>
<evidence type="ECO:0000259" key="7">
    <source>
        <dbReference type="Pfam" id="PF00535"/>
    </source>
</evidence>
<evidence type="ECO:0000313" key="8">
    <source>
        <dbReference type="EMBL" id="RBQ22814.1"/>
    </source>
</evidence>
<evidence type="ECO:0000256" key="1">
    <source>
        <dbReference type="ARBA" id="ARBA00001946"/>
    </source>
</evidence>
<protein>
    <submittedName>
        <fullName evidence="8">Glycosyltransferase AglE</fullName>
        <ecNumber evidence="8">2.4.1.-</ecNumber>
    </submittedName>
</protein>
<accession>A0A366MB43</accession>
<dbReference type="EC" id="2.4.1.-" evidence="8"/>
<dbReference type="EMBL" id="NIZT01000039">
    <property type="protein sequence ID" value="RBQ22814.1"/>
    <property type="molecule type" value="Genomic_DNA"/>
</dbReference>
<evidence type="ECO:0000313" key="9">
    <source>
        <dbReference type="Proteomes" id="UP000253099"/>
    </source>
</evidence>
<gene>
    <name evidence="8" type="primary">aglE_3</name>
    <name evidence="8" type="ORF">ALNOE001_15100</name>
</gene>
<keyword evidence="5" id="KW-0460">Magnesium</keyword>
<proteinExistence type="inferred from homology"/>
<feature type="transmembrane region" description="Helical" evidence="6">
    <location>
        <begin position="303"/>
        <end position="325"/>
    </location>
</feature>
<dbReference type="GO" id="GO:0016757">
    <property type="term" value="F:glycosyltransferase activity"/>
    <property type="evidence" value="ECO:0007669"/>
    <property type="project" value="UniProtKB-KW"/>
</dbReference>
<dbReference type="CDD" id="cd04179">
    <property type="entry name" value="DPM_DPG-synthase_like"/>
    <property type="match status" value="1"/>
</dbReference>
<feature type="transmembrane region" description="Helical" evidence="6">
    <location>
        <begin position="233"/>
        <end position="255"/>
    </location>
</feature>
<evidence type="ECO:0000256" key="6">
    <source>
        <dbReference type="SAM" id="Phobius"/>
    </source>
</evidence>
<keyword evidence="6" id="KW-1133">Transmembrane helix</keyword>
<dbReference type="Proteomes" id="UP000253099">
    <property type="component" value="Unassembled WGS sequence"/>
</dbReference>
<dbReference type="InterPro" id="IPR050256">
    <property type="entry name" value="Glycosyltransferase_2"/>
</dbReference>
<dbReference type="InterPro" id="IPR001173">
    <property type="entry name" value="Glyco_trans_2-like"/>
</dbReference>
<comment type="similarity">
    <text evidence="2">Belongs to the glycosyltransferase 2 family.</text>
</comment>
<evidence type="ECO:0000256" key="2">
    <source>
        <dbReference type="ARBA" id="ARBA00006739"/>
    </source>
</evidence>
<dbReference type="PANTHER" id="PTHR48090:SF10">
    <property type="entry name" value="GLUCOSYL-3-PHOSPHOGLYCERATE SYNTHASE"/>
    <property type="match status" value="1"/>
</dbReference>
<keyword evidence="4 8" id="KW-0808">Transferase</keyword>